<dbReference type="InterPro" id="IPR000719">
    <property type="entry name" value="Prot_kinase_dom"/>
</dbReference>
<dbReference type="PROSITE" id="PS50011">
    <property type="entry name" value="PROTEIN_KINASE_DOM"/>
    <property type="match status" value="1"/>
</dbReference>
<dbReference type="EMBL" id="LNXV01000033">
    <property type="protein sequence ID" value="KTC78061.1"/>
    <property type="molecule type" value="Genomic_DNA"/>
</dbReference>
<evidence type="ECO:0000313" key="3">
    <source>
        <dbReference type="Proteomes" id="UP000054742"/>
    </source>
</evidence>
<organism evidence="2 3">
    <name type="scientific">Legionella brunensis</name>
    <dbReference type="NCBI Taxonomy" id="29422"/>
    <lineage>
        <taxon>Bacteria</taxon>
        <taxon>Pseudomonadati</taxon>
        <taxon>Pseudomonadota</taxon>
        <taxon>Gammaproteobacteria</taxon>
        <taxon>Legionellales</taxon>
        <taxon>Legionellaceae</taxon>
        <taxon>Legionella</taxon>
    </lineage>
</organism>
<comment type="caution">
    <text evidence="2">The sequence shown here is derived from an EMBL/GenBank/DDBJ whole genome shotgun (WGS) entry which is preliminary data.</text>
</comment>
<accession>A0A0W0S4V3</accession>
<evidence type="ECO:0000313" key="2">
    <source>
        <dbReference type="EMBL" id="KTC78061.1"/>
    </source>
</evidence>
<dbReference type="Pfam" id="PF00069">
    <property type="entry name" value="Pkinase"/>
    <property type="match status" value="1"/>
</dbReference>
<dbReference type="RefSeq" id="WP_058442340.1">
    <property type="nucleotide sequence ID" value="NZ_CAAAHU010000008.1"/>
</dbReference>
<dbReference type="Proteomes" id="UP000054742">
    <property type="component" value="Unassembled WGS sequence"/>
</dbReference>
<keyword evidence="3" id="KW-1185">Reference proteome</keyword>
<dbReference type="PANTHER" id="PTHR44167">
    <property type="entry name" value="OVARIAN-SPECIFIC SERINE/THREONINE-PROTEIN KINASE LOK-RELATED"/>
    <property type="match status" value="1"/>
</dbReference>
<dbReference type="InterPro" id="IPR011009">
    <property type="entry name" value="Kinase-like_dom_sf"/>
</dbReference>
<proteinExistence type="predicted"/>
<dbReference type="OrthoDB" id="9801841at2"/>
<name>A0A0W0S4V3_9GAMM</name>
<dbReference type="PATRIC" id="fig|29422.6.peg.2503"/>
<dbReference type="PROSITE" id="PS00108">
    <property type="entry name" value="PROTEIN_KINASE_ST"/>
    <property type="match status" value="1"/>
</dbReference>
<dbReference type="InterPro" id="IPR008271">
    <property type="entry name" value="Ser/Thr_kinase_AS"/>
</dbReference>
<sequence>MFSKLFFPLSKKVPQSVNIQPDIIQQKALIDQNLPLLNDIQIQKITQRIKETPTPPPFCLNSTPDVPFRILHDGTNTYVLSDIILGAGGEGIMRAGQLIDASGKSSWLAIKECFPGKEMRDMVILLITDENKFLENYEHSLRIMYTNKHPNTDYDELSQKELIEFFRQQLSTEITPVTKERSLQDAMKNITILNDLNIPATVFATDILVYFTMPLLRGEDLVMLSGAKEKNPSGVFDELIEAAQKNPDATKLYGSFVTSYAHVIDSIIEQISEFHRKNYLHRDIKPHNLMLLDTGKVQLIDFGSSVKMHQGVYTANDTAVCTPAYASPQQAEFAELHPKDDYNFTRADDIYSLGITLQELHAKRVIEAIFKLYPDLESKFTGMQQALTDLNAYEPKTRMDAMDFLDENFKHLTQALEVKQGLQLQHDDNHDKLIASIERYRLACYESSSQSNDVNLMIDGKEFSSKFAHDLLMGDLSSETIANNLLTIREQYEANPQMTAKDIMTTMDNLSFTRT</sequence>
<dbReference type="AlphaFoldDB" id="A0A0W0S4V3"/>
<dbReference type="GO" id="GO:0005524">
    <property type="term" value="F:ATP binding"/>
    <property type="evidence" value="ECO:0007669"/>
    <property type="project" value="InterPro"/>
</dbReference>
<gene>
    <name evidence="2" type="ORF">Lbru_2353</name>
</gene>
<keyword evidence="2" id="KW-0808">Transferase</keyword>
<dbReference type="STRING" id="29422.Lbru_2353"/>
<keyword evidence="2" id="KW-0418">Kinase</keyword>
<feature type="domain" description="Protein kinase" evidence="1">
    <location>
        <begin position="79"/>
        <end position="410"/>
    </location>
</feature>
<dbReference type="PANTHER" id="PTHR44167:SF24">
    <property type="entry name" value="SERINE_THREONINE-PROTEIN KINASE CHK2"/>
    <property type="match status" value="1"/>
</dbReference>
<dbReference type="GO" id="GO:0004672">
    <property type="term" value="F:protein kinase activity"/>
    <property type="evidence" value="ECO:0007669"/>
    <property type="project" value="InterPro"/>
</dbReference>
<reference evidence="2 3" key="1">
    <citation type="submission" date="2015-11" db="EMBL/GenBank/DDBJ databases">
        <title>Genomic analysis of 38 Legionella species identifies large and diverse effector repertoires.</title>
        <authorList>
            <person name="Burstein D."/>
            <person name="Amaro F."/>
            <person name="Zusman T."/>
            <person name="Lifshitz Z."/>
            <person name="Cohen O."/>
            <person name="Gilbert J.A."/>
            <person name="Pupko T."/>
            <person name="Shuman H.A."/>
            <person name="Segal G."/>
        </authorList>
    </citation>
    <scope>NUCLEOTIDE SEQUENCE [LARGE SCALE GENOMIC DNA]</scope>
    <source>
        <strain evidence="2 3">ATCC 43878</strain>
    </source>
</reference>
<protein>
    <submittedName>
        <fullName evidence="2">Serine/threonine-protein kinase</fullName>
    </submittedName>
</protein>
<dbReference type="Gene3D" id="1.10.510.10">
    <property type="entry name" value="Transferase(Phosphotransferase) domain 1"/>
    <property type="match status" value="1"/>
</dbReference>
<evidence type="ECO:0000259" key="1">
    <source>
        <dbReference type="PROSITE" id="PS50011"/>
    </source>
</evidence>
<dbReference type="SUPFAM" id="SSF56112">
    <property type="entry name" value="Protein kinase-like (PK-like)"/>
    <property type="match status" value="1"/>
</dbReference>
<dbReference type="SMART" id="SM00220">
    <property type="entry name" value="S_TKc"/>
    <property type="match status" value="1"/>
</dbReference>